<evidence type="ECO:0000313" key="2">
    <source>
        <dbReference type="Proteomes" id="UP000572007"/>
    </source>
</evidence>
<dbReference type="AlphaFoldDB" id="A0A846W072"/>
<proteinExistence type="predicted"/>
<reference evidence="1 2" key="1">
    <citation type="submission" date="2020-04" db="EMBL/GenBank/DDBJ databases">
        <title>MicrobeNet Type strains.</title>
        <authorList>
            <person name="Nicholson A.C."/>
        </authorList>
    </citation>
    <scope>NUCLEOTIDE SEQUENCE [LARGE SCALE GENOMIC DNA]</scope>
    <source>
        <strain evidence="1 2">DSM 44960</strain>
    </source>
</reference>
<gene>
    <name evidence="1" type="ORF">HGA10_04125</name>
</gene>
<dbReference type="Proteomes" id="UP000572007">
    <property type="component" value="Unassembled WGS sequence"/>
</dbReference>
<organism evidence="1 2">
    <name type="scientific">Nocardia coubleae</name>
    <dbReference type="NCBI Taxonomy" id="356147"/>
    <lineage>
        <taxon>Bacteria</taxon>
        <taxon>Bacillati</taxon>
        <taxon>Actinomycetota</taxon>
        <taxon>Actinomycetes</taxon>
        <taxon>Mycobacteriales</taxon>
        <taxon>Nocardiaceae</taxon>
        <taxon>Nocardia</taxon>
    </lineage>
</organism>
<name>A0A846W072_9NOCA</name>
<sequence>MNDNAVFVVDRLQLVGILSAARARALDIATAHGLRIVHTIVEPDMDLESLLDYIETHQIAVAITPTYRHIQNNPAWVRTRCDLITTDPPSYQRRQQRLVVS</sequence>
<dbReference type="RefSeq" id="WP_157104883.1">
    <property type="nucleotide sequence ID" value="NZ_JAAXOM010000001.1"/>
</dbReference>
<evidence type="ECO:0000313" key="1">
    <source>
        <dbReference type="EMBL" id="NKX86501.1"/>
    </source>
</evidence>
<dbReference type="EMBL" id="JAAXOM010000001">
    <property type="protein sequence ID" value="NKX86501.1"/>
    <property type="molecule type" value="Genomic_DNA"/>
</dbReference>
<protein>
    <submittedName>
        <fullName evidence="1">Uncharacterized protein</fullName>
    </submittedName>
</protein>
<comment type="caution">
    <text evidence="1">The sequence shown here is derived from an EMBL/GenBank/DDBJ whole genome shotgun (WGS) entry which is preliminary data.</text>
</comment>
<keyword evidence="2" id="KW-1185">Reference proteome</keyword>
<accession>A0A846W072</accession>